<dbReference type="PRINTS" id="PR00080">
    <property type="entry name" value="SDRFAMILY"/>
</dbReference>
<dbReference type="AlphaFoldDB" id="A0A3A1P3J1"/>
<organism evidence="2 3">
    <name type="scientific">Aurantiacibacter xanthus</name>
    <dbReference type="NCBI Taxonomy" id="1784712"/>
    <lineage>
        <taxon>Bacteria</taxon>
        <taxon>Pseudomonadati</taxon>
        <taxon>Pseudomonadota</taxon>
        <taxon>Alphaproteobacteria</taxon>
        <taxon>Sphingomonadales</taxon>
        <taxon>Erythrobacteraceae</taxon>
        <taxon>Aurantiacibacter</taxon>
    </lineage>
</organism>
<dbReference type="InterPro" id="IPR036291">
    <property type="entry name" value="NAD(P)-bd_dom_sf"/>
</dbReference>
<comment type="similarity">
    <text evidence="1">Belongs to the short-chain dehydrogenases/reductases (SDR) family.</text>
</comment>
<proteinExistence type="inferred from homology"/>
<dbReference type="EMBL" id="QXFM01000102">
    <property type="protein sequence ID" value="RIV84850.1"/>
    <property type="molecule type" value="Genomic_DNA"/>
</dbReference>
<evidence type="ECO:0000313" key="3">
    <source>
        <dbReference type="Proteomes" id="UP000265366"/>
    </source>
</evidence>
<dbReference type="PRINTS" id="PR00081">
    <property type="entry name" value="GDHRDH"/>
</dbReference>
<dbReference type="Pfam" id="PF13561">
    <property type="entry name" value="adh_short_C2"/>
    <property type="match status" value="1"/>
</dbReference>
<dbReference type="InterPro" id="IPR002347">
    <property type="entry name" value="SDR_fam"/>
</dbReference>
<dbReference type="RefSeq" id="WP_022684056.1">
    <property type="nucleotide sequence ID" value="NZ_QXFM01000102.1"/>
</dbReference>
<name>A0A3A1P3J1_9SPHN</name>
<comment type="caution">
    <text evidence="2">The sequence shown here is derived from an EMBL/GenBank/DDBJ whole genome shotgun (WGS) entry which is preliminary data.</text>
</comment>
<evidence type="ECO:0000256" key="1">
    <source>
        <dbReference type="ARBA" id="ARBA00006484"/>
    </source>
</evidence>
<dbReference type="Proteomes" id="UP000265366">
    <property type="component" value="Unassembled WGS sequence"/>
</dbReference>
<reference evidence="2 3" key="1">
    <citation type="submission" date="2018-08" db="EMBL/GenBank/DDBJ databases">
        <title>Erythrobacter zhengii sp.nov., a bacterium isolated from deep-sea sediment.</title>
        <authorList>
            <person name="Fang C."/>
            <person name="Wu Y.-H."/>
            <person name="Sun C."/>
            <person name="Wang H."/>
            <person name="Cheng H."/>
            <person name="Meng F.-X."/>
            <person name="Wang C.-S."/>
            <person name="Xu X.-W."/>
        </authorList>
    </citation>
    <scope>NUCLEOTIDE SEQUENCE [LARGE SCALE GENOMIC DNA]</scope>
    <source>
        <strain evidence="2 3">CCTCC AB 2015396</strain>
    </source>
</reference>
<sequence>MTDLSAMFRLTGRTAIVTGAAGGLGRAIAVGLAEAGADVAVMDIDAAGLGATAAAIRTGGRQSIEIVVDVGDEAAVEAAFAEFDRGFERLDILVNNAGIADTVPAPLHDCPTDVWHKVTAVNLHGVFHCARAGLNRMLPRHSGKVVNVASMWGLAGSSSVAPLPAYAATKGAVVNLTRELALEYAPHGITVNAICPGFFRTALGPYDDPDFLAATQGFTPAGRIAEADEIKGTAVYLASRASDFVTGATLVVDGGCMAK</sequence>
<evidence type="ECO:0000313" key="2">
    <source>
        <dbReference type="EMBL" id="RIV84850.1"/>
    </source>
</evidence>
<gene>
    <name evidence="2" type="ORF">D2V17_11280</name>
</gene>
<dbReference type="PANTHER" id="PTHR42760:SF124">
    <property type="entry name" value="SHORT-CHAIN DEHYDROGENASE_REDUCTASE"/>
    <property type="match status" value="1"/>
</dbReference>
<dbReference type="SUPFAM" id="SSF51735">
    <property type="entry name" value="NAD(P)-binding Rossmann-fold domains"/>
    <property type="match status" value="1"/>
</dbReference>
<protein>
    <submittedName>
        <fullName evidence="2">SDR family oxidoreductase</fullName>
    </submittedName>
</protein>
<dbReference type="FunFam" id="3.40.50.720:FF:000084">
    <property type="entry name" value="Short-chain dehydrogenase reductase"/>
    <property type="match status" value="1"/>
</dbReference>
<dbReference type="Gene3D" id="3.40.50.720">
    <property type="entry name" value="NAD(P)-binding Rossmann-like Domain"/>
    <property type="match status" value="1"/>
</dbReference>
<accession>A0A3A1P3J1</accession>
<dbReference type="OrthoDB" id="7500984at2"/>
<keyword evidence="3" id="KW-1185">Reference proteome</keyword>
<dbReference type="GO" id="GO:0016616">
    <property type="term" value="F:oxidoreductase activity, acting on the CH-OH group of donors, NAD or NADP as acceptor"/>
    <property type="evidence" value="ECO:0007669"/>
    <property type="project" value="TreeGrafter"/>
</dbReference>
<dbReference type="PANTHER" id="PTHR42760">
    <property type="entry name" value="SHORT-CHAIN DEHYDROGENASES/REDUCTASES FAMILY MEMBER"/>
    <property type="match status" value="1"/>
</dbReference>